<feature type="compositionally biased region" description="Basic and acidic residues" evidence="1">
    <location>
        <begin position="397"/>
        <end position="416"/>
    </location>
</feature>
<gene>
    <name evidence="2" type="ORF">VSP0166_LOCUS374</name>
</gene>
<feature type="compositionally biased region" description="Basic and acidic residues" evidence="1">
    <location>
        <begin position="113"/>
        <end position="133"/>
    </location>
</feature>
<feature type="compositionally biased region" description="Basic and acidic residues" evidence="1">
    <location>
        <begin position="65"/>
        <end position="74"/>
    </location>
</feature>
<dbReference type="AlphaFoldDB" id="A0A7S4M3V8"/>
<dbReference type="EMBL" id="HBKP01000535">
    <property type="protein sequence ID" value="CAE2199158.1"/>
    <property type="molecule type" value="Transcribed_RNA"/>
</dbReference>
<protein>
    <submittedName>
        <fullName evidence="2">Uncharacterized protein</fullName>
    </submittedName>
</protein>
<evidence type="ECO:0000313" key="2">
    <source>
        <dbReference type="EMBL" id="CAE2199158.1"/>
    </source>
</evidence>
<evidence type="ECO:0000256" key="1">
    <source>
        <dbReference type="SAM" id="MobiDB-lite"/>
    </source>
</evidence>
<proteinExistence type="predicted"/>
<feature type="region of interest" description="Disordered" evidence="1">
    <location>
        <begin position="48"/>
        <end position="154"/>
    </location>
</feature>
<feature type="compositionally biased region" description="Acidic residues" evidence="1">
    <location>
        <begin position="435"/>
        <end position="445"/>
    </location>
</feature>
<accession>A0A7S4M3V8</accession>
<feature type="compositionally biased region" description="Low complexity" evidence="1">
    <location>
        <begin position="103"/>
        <end position="112"/>
    </location>
</feature>
<sequence>MLFYYSMDGNTEVLVEDKHHLMVGSTDKLGSSSNSVLPAMKIEEQTLLEPTVAGIASTSDTAEQNQKEDEHSKSSSDSSESEESEEKTVEATVIEKSGELSEKSASSDSSESSSDKNLAEVDFMKAESPKSSKENSTSSDTSDSSSSNDKCDSMSDVNLPILVQDQSCDVLTFEDFPPLETLLAPSTAKDTELNESVKIQEPKGTATQDKTAEEPKVVKKTNNKEPQVNAEEGDKSSSIDEPPSTRKQVVEVAQRHVKNSFEYVDQLSKGKLKGVVNTFLEEVTESIDTIKEDDNVHNIVDSLSHQIEEFIVTFHSKTATVSDLASLELLQEKLNDLQSIKLQPQQMQPTQQALWGWVTGLATTIKNATVSVTNKTISYGSSWIPGLHTNNTQTHNNNERKAEPPETVQSHDHEPTLSDDETTSTENDPILVDIEIGETPDEIFE</sequence>
<feature type="compositionally biased region" description="Low complexity" evidence="1">
    <location>
        <begin position="134"/>
        <end position="148"/>
    </location>
</feature>
<organism evidence="2">
    <name type="scientific">Vannella robusta</name>
    <dbReference type="NCBI Taxonomy" id="1487602"/>
    <lineage>
        <taxon>Eukaryota</taxon>
        <taxon>Amoebozoa</taxon>
        <taxon>Discosea</taxon>
        <taxon>Flabellinia</taxon>
        <taxon>Vannellidae</taxon>
        <taxon>Vannella</taxon>
    </lineage>
</organism>
<feature type="region of interest" description="Disordered" evidence="1">
    <location>
        <begin position="383"/>
        <end position="445"/>
    </location>
</feature>
<feature type="region of interest" description="Disordered" evidence="1">
    <location>
        <begin position="187"/>
        <end position="247"/>
    </location>
</feature>
<reference evidence="2" key="1">
    <citation type="submission" date="2021-01" db="EMBL/GenBank/DDBJ databases">
        <authorList>
            <person name="Corre E."/>
            <person name="Pelletier E."/>
            <person name="Niang G."/>
            <person name="Scheremetjew M."/>
            <person name="Finn R."/>
            <person name="Kale V."/>
            <person name="Holt S."/>
            <person name="Cochrane G."/>
            <person name="Meng A."/>
            <person name="Brown T."/>
            <person name="Cohen L."/>
        </authorList>
    </citation>
    <scope>NUCLEOTIDE SEQUENCE</scope>
    <source>
        <strain evidence="2">DIVA3 518/3/11/1/6</strain>
    </source>
</reference>
<name>A0A7S4M3V8_9EUKA</name>